<protein>
    <submittedName>
        <fullName evidence="1">Uncharacterized protein</fullName>
    </submittedName>
</protein>
<name>A0ABQ9Y5C3_9EUKA</name>
<sequence length="161" mass="17750">MIASDSIPIFPHFVVVNPEYSPFLDLNPEDPVTVDSVAQPVLSLISMVRDGHIQNLARSHRNVCGFDGCAPVLVLSIDISGDTLLRNLSVIDDQVILQGVLEILHFAYGLSSTFTVPSLSINHNTDTQSIRDVFLHEVFIPTEPSLLQISRNRSLVHSVDH</sequence>
<evidence type="ECO:0000313" key="2">
    <source>
        <dbReference type="Proteomes" id="UP001281761"/>
    </source>
</evidence>
<accession>A0ABQ9Y5C3</accession>
<gene>
    <name evidence="1" type="ORF">BLNAU_6185</name>
</gene>
<dbReference type="EMBL" id="JARBJD010000034">
    <property type="protein sequence ID" value="KAK2958936.1"/>
    <property type="molecule type" value="Genomic_DNA"/>
</dbReference>
<organism evidence="1 2">
    <name type="scientific">Blattamonas nauphoetae</name>
    <dbReference type="NCBI Taxonomy" id="2049346"/>
    <lineage>
        <taxon>Eukaryota</taxon>
        <taxon>Metamonada</taxon>
        <taxon>Preaxostyla</taxon>
        <taxon>Oxymonadida</taxon>
        <taxon>Blattamonas</taxon>
    </lineage>
</organism>
<proteinExistence type="predicted"/>
<evidence type="ECO:0000313" key="1">
    <source>
        <dbReference type="EMBL" id="KAK2958936.1"/>
    </source>
</evidence>
<keyword evidence="2" id="KW-1185">Reference proteome</keyword>
<dbReference type="Proteomes" id="UP001281761">
    <property type="component" value="Unassembled WGS sequence"/>
</dbReference>
<reference evidence="1 2" key="1">
    <citation type="journal article" date="2022" name="bioRxiv">
        <title>Genomics of Preaxostyla Flagellates Illuminates Evolutionary Transitions and the Path Towards Mitochondrial Loss.</title>
        <authorList>
            <person name="Novak L.V.F."/>
            <person name="Treitli S.C."/>
            <person name="Pyrih J."/>
            <person name="Halakuc P."/>
            <person name="Pipaliya S.V."/>
            <person name="Vacek V."/>
            <person name="Brzon O."/>
            <person name="Soukal P."/>
            <person name="Eme L."/>
            <person name="Dacks J.B."/>
            <person name="Karnkowska A."/>
            <person name="Elias M."/>
            <person name="Hampl V."/>
        </authorList>
    </citation>
    <scope>NUCLEOTIDE SEQUENCE [LARGE SCALE GENOMIC DNA]</scope>
    <source>
        <strain evidence="1">NAU3</strain>
        <tissue evidence="1">Gut</tissue>
    </source>
</reference>
<comment type="caution">
    <text evidence="1">The sequence shown here is derived from an EMBL/GenBank/DDBJ whole genome shotgun (WGS) entry which is preliminary data.</text>
</comment>